<dbReference type="CDD" id="cd02440">
    <property type="entry name" value="AdoMet_MTases"/>
    <property type="match status" value="1"/>
</dbReference>
<dbReference type="InterPro" id="IPR048711">
    <property type="entry name" value="WHD_Rv2258c"/>
</dbReference>
<dbReference type="SUPFAM" id="SSF53335">
    <property type="entry name" value="S-adenosyl-L-methionine-dependent methyltransferases"/>
    <property type="match status" value="1"/>
</dbReference>
<feature type="domain" description="Methyltransferase" evidence="1">
    <location>
        <begin position="116"/>
        <end position="233"/>
    </location>
</feature>
<comment type="caution">
    <text evidence="3">The sequence shown here is derived from an EMBL/GenBank/DDBJ whole genome shotgun (WGS) entry which is preliminary data.</text>
</comment>
<evidence type="ECO:0000313" key="3">
    <source>
        <dbReference type="EMBL" id="OGL46631.1"/>
    </source>
</evidence>
<dbReference type="AlphaFoldDB" id="A0A1F7RYU1"/>
<dbReference type="InterPro" id="IPR029063">
    <property type="entry name" value="SAM-dependent_MTases_sf"/>
</dbReference>
<feature type="non-terminal residue" evidence="3">
    <location>
        <position position="1"/>
    </location>
</feature>
<protein>
    <submittedName>
        <fullName evidence="3">Uncharacterized protein</fullName>
    </submittedName>
</protein>
<dbReference type="Pfam" id="PF13847">
    <property type="entry name" value="Methyltransf_31"/>
    <property type="match status" value="1"/>
</dbReference>
<accession>A0A1F7RYU1</accession>
<dbReference type="Gene3D" id="3.40.50.150">
    <property type="entry name" value="Vaccinia Virus protein VP39"/>
    <property type="match status" value="1"/>
</dbReference>
<dbReference type="EMBL" id="MGDE01000081">
    <property type="protein sequence ID" value="OGL46631.1"/>
    <property type="molecule type" value="Genomic_DNA"/>
</dbReference>
<dbReference type="InterPro" id="IPR053173">
    <property type="entry name" value="SAM-binding_MTase"/>
</dbReference>
<dbReference type="InterPro" id="IPR025714">
    <property type="entry name" value="Methyltranfer_dom"/>
</dbReference>
<proteinExistence type="predicted"/>
<sequence length="297" mass="33385">GLEERYVREWLNAMASGGIFIYDSLSGKYCMPEEHALFLTGNSASNMIPLSRMIEHFGKQIPRLVDCFKNGGGIPYSEFRPEFTTCMDDSWRRIFDEHLIKGFIGRVDRLKERLISGIRVLDIGCGTGHVVNLMAREYPNSRFEGYDIASDAITRACDEAAEMGLENTEFKVLDVTKLPLNKKFDLIMAFDTIHDQQKPERVLKQVRGALATGGIFLMIEFKFSSNLEKNLENPFAPFYYGMSLMHCVTVSLACGGPGLGAVWGEESARQMLSDAGFTDIKVIDSPRPQNCIFICRC</sequence>
<evidence type="ECO:0000259" key="2">
    <source>
        <dbReference type="Pfam" id="PF21320"/>
    </source>
</evidence>
<gene>
    <name evidence="3" type="ORF">A2W05_07030</name>
</gene>
<organism evidence="3 4">
    <name type="scientific">Candidatus Schekmanbacteria bacterium RBG_16_38_10</name>
    <dbReference type="NCBI Taxonomy" id="1817879"/>
    <lineage>
        <taxon>Bacteria</taxon>
        <taxon>Candidatus Schekmaniibacteriota</taxon>
    </lineage>
</organism>
<dbReference type="Proteomes" id="UP000178797">
    <property type="component" value="Unassembled WGS sequence"/>
</dbReference>
<reference evidence="3 4" key="1">
    <citation type="journal article" date="2016" name="Nat. Commun.">
        <title>Thousands of microbial genomes shed light on interconnected biogeochemical processes in an aquifer system.</title>
        <authorList>
            <person name="Anantharaman K."/>
            <person name="Brown C.T."/>
            <person name="Hug L.A."/>
            <person name="Sharon I."/>
            <person name="Castelle C.J."/>
            <person name="Probst A.J."/>
            <person name="Thomas B.C."/>
            <person name="Singh A."/>
            <person name="Wilkins M.J."/>
            <person name="Karaoz U."/>
            <person name="Brodie E.L."/>
            <person name="Williams K.H."/>
            <person name="Hubbard S.S."/>
            <person name="Banfield J.F."/>
        </authorList>
    </citation>
    <scope>NUCLEOTIDE SEQUENCE [LARGE SCALE GENOMIC DNA]</scope>
</reference>
<name>A0A1F7RYU1_9BACT</name>
<dbReference type="PANTHER" id="PTHR45128">
    <property type="entry name" value="METHYLTRANSFERASE TYPE 11"/>
    <property type="match status" value="1"/>
</dbReference>
<dbReference type="PANTHER" id="PTHR45128:SF1">
    <property type="entry name" value="S-ADENOSYLMETHIONINE-DEPENDENT METHYLTRANSFERASE RV2258C"/>
    <property type="match status" value="1"/>
</dbReference>
<evidence type="ECO:0000259" key="1">
    <source>
        <dbReference type="Pfam" id="PF13847"/>
    </source>
</evidence>
<feature type="domain" description="S-adenosylmethionine-dependent methyltransferase Rv2258c-like winged HTH" evidence="2">
    <location>
        <begin position="1"/>
        <end position="40"/>
    </location>
</feature>
<evidence type="ECO:0000313" key="4">
    <source>
        <dbReference type="Proteomes" id="UP000178797"/>
    </source>
</evidence>
<dbReference type="Pfam" id="PF21320">
    <property type="entry name" value="WHD_Rv2258c"/>
    <property type="match status" value="1"/>
</dbReference>